<name>A0ABT8L689_9BACT</name>
<dbReference type="PANTHER" id="PTHR31061">
    <property type="entry name" value="LD22376P"/>
    <property type="match status" value="1"/>
</dbReference>
<organism evidence="3 4">
    <name type="scientific">Agaribacillus aureus</name>
    <dbReference type="NCBI Taxonomy" id="3051825"/>
    <lineage>
        <taxon>Bacteria</taxon>
        <taxon>Pseudomonadati</taxon>
        <taxon>Bacteroidota</taxon>
        <taxon>Cytophagia</taxon>
        <taxon>Cytophagales</taxon>
        <taxon>Splendidivirgaceae</taxon>
        <taxon>Agaribacillus</taxon>
    </lineage>
</organism>
<dbReference type="RefSeq" id="WP_346757072.1">
    <property type="nucleotide sequence ID" value="NZ_JAUJEB010000001.1"/>
</dbReference>
<feature type="transmembrane region" description="Helical" evidence="1">
    <location>
        <begin position="302"/>
        <end position="320"/>
    </location>
</feature>
<dbReference type="InterPro" id="IPR012429">
    <property type="entry name" value="HGSNAT_cat"/>
</dbReference>
<sequence length="384" mass="43345">MFLIINKSYAMHDSGNRLISLDFFRGATVAAMIMVNDPGSWTYKYDQLSHAKWEGCTFTDLIFPFFLFIVGISITLSFGKALKKGTSRSQLVIRTLKRSAIIFLLGFFLGLFPEFDFTQFRILGVLQRIALVFLACAMIYLFISKKSQFILYGTILVGYYLLLTYVPVPGIGPANLDPVNNFSAWFDRLILDGFLGTKGLDRYDSTGLFSTIPAVASGMSGLFAGYLLDQKSMDEKVRLIWLFIAGSAMMLLGWIFSFEFPMIKRIWNSSYVLYTSGIALICIASAYWFLDVLKYRKMTAPFVAFGVNALIAYFLAGIWGKLSNTIIVATVGGNDIPIKQWVYEEILLSFFDRYNASLAYAIINTSVMFIPIWIMYKKGIVIKV</sequence>
<dbReference type="Pfam" id="PF07786">
    <property type="entry name" value="HGSNAT_cat"/>
    <property type="match status" value="1"/>
</dbReference>
<keyword evidence="4" id="KW-1185">Reference proteome</keyword>
<dbReference type="EMBL" id="JAUJEB010000001">
    <property type="protein sequence ID" value="MDN5211743.1"/>
    <property type="molecule type" value="Genomic_DNA"/>
</dbReference>
<feature type="domain" description="Heparan-alpha-glucosaminide N-acetyltransferase catalytic" evidence="2">
    <location>
        <begin position="17"/>
        <end position="161"/>
    </location>
</feature>
<reference evidence="3" key="1">
    <citation type="submission" date="2023-06" db="EMBL/GenBank/DDBJ databases">
        <title>Genomic of Agaribacillus aureum.</title>
        <authorList>
            <person name="Wang G."/>
        </authorList>
    </citation>
    <scope>NUCLEOTIDE SEQUENCE</scope>
    <source>
        <strain evidence="3">BMA12</strain>
    </source>
</reference>
<evidence type="ECO:0000256" key="1">
    <source>
        <dbReference type="SAM" id="Phobius"/>
    </source>
</evidence>
<feature type="transmembrane region" description="Helical" evidence="1">
    <location>
        <begin position="61"/>
        <end position="79"/>
    </location>
</feature>
<dbReference type="PANTHER" id="PTHR31061:SF24">
    <property type="entry name" value="LD22376P"/>
    <property type="match status" value="1"/>
</dbReference>
<keyword evidence="1" id="KW-0472">Membrane</keyword>
<feature type="transmembrane region" description="Helical" evidence="1">
    <location>
        <begin position="357"/>
        <end position="376"/>
    </location>
</feature>
<dbReference type="Proteomes" id="UP001172083">
    <property type="component" value="Unassembled WGS sequence"/>
</dbReference>
<keyword evidence="1" id="KW-0812">Transmembrane</keyword>
<feature type="transmembrane region" description="Helical" evidence="1">
    <location>
        <begin position="240"/>
        <end position="258"/>
    </location>
</feature>
<feature type="transmembrane region" description="Helical" evidence="1">
    <location>
        <begin position="150"/>
        <end position="168"/>
    </location>
</feature>
<feature type="transmembrane region" description="Helical" evidence="1">
    <location>
        <begin position="125"/>
        <end position="143"/>
    </location>
</feature>
<protein>
    <submittedName>
        <fullName evidence="3">Heparan-alpha-glucosaminide N-acetyltransferase domain-containing protein</fullName>
    </submittedName>
</protein>
<accession>A0ABT8L689</accession>
<evidence type="ECO:0000313" key="3">
    <source>
        <dbReference type="EMBL" id="MDN5211743.1"/>
    </source>
</evidence>
<feature type="transmembrane region" description="Helical" evidence="1">
    <location>
        <begin position="91"/>
        <end position="113"/>
    </location>
</feature>
<evidence type="ECO:0000259" key="2">
    <source>
        <dbReference type="Pfam" id="PF07786"/>
    </source>
</evidence>
<feature type="transmembrane region" description="Helical" evidence="1">
    <location>
        <begin position="270"/>
        <end position="290"/>
    </location>
</feature>
<proteinExistence type="predicted"/>
<evidence type="ECO:0000313" key="4">
    <source>
        <dbReference type="Proteomes" id="UP001172083"/>
    </source>
</evidence>
<keyword evidence="1" id="KW-1133">Transmembrane helix</keyword>
<comment type="caution">
    <text evidence="3">The sequence shown here is derived from an EMBL/GenBank/DDBJ whole genome shotgun (WGS) entry which is preliminary data.</text>
</comment>
<gene>
    <name evidence="3" type="ORF">QQ020_06765</name>
</gene>
<feature type="transmembrane region" description="Helical" evidence="1">
    <location>
        <begin position="208"/>
        <end position="228"/>
    </location>
</feature>